<reference evidence="2" key="1">
    <citation type="submission" date="2021-05" db="EMBL/GenBank/DDBJ databases">
        <authorList>
            <person name="Alioto T."/>
            <person name="Alioto T."/>
            <person name="Gomez Garrido J."/>
        </authorList>
    </citation>
    <scope>NUCLEOTIDE SEQUENCE</scope>
</reference>
<feature type="compositionally biased region" description="Basic residues" evidence="1">
    <location>
        <begin position="1"/>
        <end position="34"/>
    </location>
</feature>
<proteinExistence type="predicted"/>
<name>A0A8D8CCB7_CULPI</name>
<dbReference type="EMBL" id="HBUE01111306">
    <property type="protein sequence ID" value="CAG6488965.1"/>
    <property type="molecule type" value="Transcribed_RNA"/>
</dbReference>
<sequence length="201" mass="22498">MRRGRRRTPSIRRPARRGTRSARMRIKSRMHRPRKEGGSGRLAKSRPSSGGEPLRQGVVMVRAGVTGTCPATQPPTRRTTRTRWPSSGAPRPAATRPEPEAVPARRRRPPRVVANRADPVSTTFWSIWIPPLTALSAWPSSRRRSRSCAKRTTPSRPSWPASTGGGRSCEGASAKTKSRPNWRRPQLLPPERPTIEHYNKL</sequence>
<feature type="region of interest" description="Disordered" evidence="1">
    <location>
        <begin position="139"/>
        <end position="201"/>
    </location>
</feature>
<accession>A0A8D8CCB7</accession>
<protein>
    <submittedName>
        <fullName evidence="2">(northern house mosquito) hypothetical protein</fullName>
    </submittedName>
</protein>
<organism evidence="2">
    <name type="scientific">Culex pipiens</name>
    <name type="common">House mosquito</name>
    <dbReference type="NCBI Taxonomy" id="7175"/>
    <lineage>
        <taxon>Eukaryota</taxon>
        <taxon>Metazoa</taxon>
        <taxon>Ecdysozoa</taxon>
        <taxon>Arthropoda</taxon>
        <taxon>Hexapoda</taxon>
        <taxon>Insecta</taxon>
        <taxon>Pterygota</taxon>
        <taxon>Neoptera</taxon>
        <taxon>Endopterygota</taxon>
        <taxon>Diptera</taxon>
        <taxon>Nematocera</taxon>
        <taxon>Culicoidea</taxon>
        <taxon>Culicidae</taxon>
        <taxon>Culicinae</taxon>
        <taxon>Culicini</taxon>
        <taxon>Culex</taxon>
        <taxon>Culex</taxon>
    </lineage>
</organism>
<feature type="region of interest" description="Disordered" evidence="1">
    <location>
        <begin position="1"/>
        <end position="114"/>
    </location>
</feature>
<evidence type="ECO:0000256" key="1">
    <source>
        <dbReference type="SAM" id="MobiDB-lite"/>
    </source>
</evidence>
<dbReference type="AlphaFoldDB" id="A0A8D8CCB7"/>
<feature type="compositionally biased region" description="Low complexity" evidence="1">
    <location>
        <begin position="68"/>
        <end position="96"/>
    </location>
</feature>
<evidence type="ECO:0000313" key="2">
    <source>
        <dbReference type="EMBL" id="CAG6488965.1"/>
    </source>
</evidence>